<evidence type="ECO:0000313" key="2">
    <source>
        <dbReference type="EMBL" id="CAB3993718.1"/>
    </source>
</evidence>
<feature type="region of interest" description="Disordered" evidence="1">
    <location>
        <begin position="116"/>
        <end position="145"/>
    </location>
</feature>
<evidence type="ECO:0000313" key="3">
    <source>
        <dbReference type="Proteomes" id="UP001152795"/>
    </source>
</evidence>
<name>A0A6S7GNT8_PARCT</name>
<feature type="compositionally biased region" description="Acidic residues" evidence="1">
    <location>
        <begin position="41"/>
        <end position="53"/>
    </location>
</feature>
<sequence>MAASTSKEGSTRKAKDLVEIADILDTVTGSDSECDVLSSGDELDDDGDEDWEMDNVQGGCGSDYDDGSGIGGGEEGDNNDIVSGDGSDDNNDDNVPLTSRKKNELRYKFEKRRPFLPRPVPPFIPEPKRPAPDERIYPLSMSTCF</sequence>
<accession>A0A6S7GNT8</accession>
<proteinExistence type="predicted"/>
<dbReference type="AlphaFoldDB" id="A0A6S7GNT8"/>
<protein>
    <submittedName>
        <fullName evidence="2">Uncharacterized protein</fullName>
    </submittedName>
</protein>
<reference evidence="2" key="1">
    <citation type="submission" date="2020-04" db="EMBL/GenBank/DDBJ databases">
        <authorList>
            <person name="Alioto T."/>
            <person name="Alioto T."/>
            <person name="Gomez Garrido J."/>
        </authorList>
    </citation>
    <scope>NUCLEOTIDE SEQUENCE</scope>
    <source>
        <strain evidence="2">A484AB</strain>
    </source>
</reference>
<feature type="compositionally biased region" description="Basic and acidic residues" evidence="1">
    <location>
        <begin position="126"/>
        <end position="136"/>
    </location>
</feature>
<evidence type="ECO:0000256" key="1">
    <source>
        <dbReference type="SAM" id="MobiDB-lite"/>
    </source>
</evidence>
<feature type="compositionally biased region" description="Pro residues" evidence="1">
    <location>
        <begin position="116"/>
        <end position="125"/>
    </location>
</feature>
<feature type="region of interest" description="Disordered" evidence="1">
    <location>
        <begin position="29"/>
        <end position="103"/>
    </location>
</feature>
<gene>
    <name evidence="2" type="ORF">PACLA_8A046312</name>
</gene>
<organism evidence="2 3">
    <name type="scientific">Paramuricea clavata</name>
    <name type="common">Red gorgonian</name>
    <name type="synonym">Violescent sea-whip</name>
    <dbReference type="NCBI Taxonomy" id="317549"/>
    <lineage>
        <taxon>Eukaryota</taxon>
        <taxon>Metazoa</taxon>
        <taxon>Cnidaria</taxon>
        <taxon>Anthozoa</taxon>
        <taxon>Octocorallia</taxon>
        <taxon>Malacalcyonacea</taxon>
        <taxon>Plexauridae</taxon>
        <taxon>Paramuricea</taxon>
    </lineage>
</organism>
<comment type="caution">
    <text evidence="2">The sequence shown here is derived from an EMBL/GenBank/DDBJ whole genome shotgun (WGS) entry which is preliminary data.</text>
</comment>
<keyword evidence="3" id="KW-1185">Reference proteome</keyword>
<dbReference type="EMBL" id="CACRXK020002316">
    <property type="protein sequence ID" value="CAB3993718.1"/>
    <property type="molecule type" value="Genomic_DNA"/>
</dbReference>
<dbReference type="Proteomes" id="UP001152795">
    <property type="component" value="Unassembled WGS sequence"/>
</dbReference>